<organism evidence="6 7">
    <name type="scientific">Suillus luteus UH-Slu-Lm8-n1</name>
    <dbReference type="NCBI Taxonomy" id="930992"/>
    <lineage>
        <taxon>Eukaryota</taxon>
        <taxon>Fungi</taxon>
        <taxon>Dikarya</taxon>
        <taxon>Basidiomycota</taxon>
        <taxon>Agaricomycotina</taxon>
        <taxon>Agaricomycetes</taxon>
        <taxon>Agaricomycetidae</taxon>
        <taxon>Boletales</taxon>
        <taxon>Suillineae</taxon>
        <taxon>Suillaceae</taxon>
        <taxon>Suillus</taxon>
    </lineage>
</organism>
<dbReference type="InterPro" id="IPR019775">
    <property type="entry name" value="WD40_repeat_CS"/>
</dbReference>
<dbReference type="PROSITE" id="PS00678">
    <property type="entry name" value="WD_REPEATS_1"/>
    <property type="match status" value="5"/>
</dbReference>
<feature type="repeat" description="WD" evidence="3">
    <location>
        <begin position="913"/>
        <end position="954"/>
    </location>
</feature>
<dbReference type="InterPro" id="IPR015943">
    <property type="entry name" value="WD40/YVTN_repeat-like_dom_sf"/>
</dbReference>
<keyword evidence="2" id="KW-0677">Repeat</keyword>
<dbReference type="EMBL" id="KN835553">
    <property type="protein sequence ID" value="KIK36178.1"/>
    <property type="molecule type" value="Genomic_DNA"/>
</dbReference>
<feature type="region of interest" description="Disordered" evidence="4">
    <location>
        <begin position="1126"/>
        <end position="1155"/>
    </location>
</feature>
<dbReference type="Proteomes" id="UP000054485">
    <property type="component" value="Unassembled WGS sequence"/>
</dbReference>
<feature type="repeat" description="WD" evidence="3">
    <location>
        <begin position="1042"/>
        <end position="1083"/>
    </location>
</feature>
<dbReference type="InterPro" id="IPR001680">
    <property type="entry name" value="WD40_rpt"/>
</dbReference>
<feature type="compositionally biased region" description="Polar residues" evidence="4">
    <location>
        <begin position="94"/>
        <end position="110"/>
    </location>
</feature>
<feature type="repeat" description="WD" evidence="3">
    <location>
        <begin position="999"/>
        <end position="1040"/>
    </location>
</feature>
<dbReference type="PROSITE" id="PS50294">
    <property type="entry name" value="WD_REPEATS_REGION"/>
    <property type="match status" value="6"/>
</dbReference>
<dbReference type="SUPFAM" id="SSF50978">
    <property type="entry name" value="WD40 repeat-like"/>
    <property type="match status" value="1"/>
</dbReference>
<feature type="region of interest" description="Disordered" evidence="4">
    <location>
        <begin position="1"/>
        <end position="120"/>
    </location>
</feature>
<dbReference type="PRINTS" id="PR00320">
    <property type="entry name" value="GPROTEINBRPT"/>
</dbReference>
<dbReference type="SMART" id="SM00320">
    <property type="entry name" value="WD40"/>
    <property type="match status" value="6"/>
</dbReference>
<dbReference type="InParanoid" id="A0A0D0AWC4"/>
<dbReference type="Gene3D" id="3.40.50.300">
    <property type="entry name" value="P-loop containing nucleotide triphosphate hydrolases"/>
    <property type="match status" value="1"/>
</dbReference>
<dbReference type="Pfam" id="PF24883">
    <property type="entry name" value="NPHP3_N"/>
    <property type="match status" value="1"/>
</dbReference>
<evidence type="ECO:0000259" key="5">
    <source>
        <dbReference type="PROSITE" id="PS50837"/>
    </source>
</evidence>
<reference evidence="7" key="2">
    <citation type="submission" date="2015-01" db="EMBL/GenBank/DDBJ databases">
        <title>Evolutionary Origins and Diversification of the Mycorrhizal Mutualists.</title>
        <authorList>
            <consortium name="DOE Joint Genome Institute"/>
            <consortium name="Mycorrhizal Genomics Consortium"/>
            <person name="Kohler A."/>
            <person name="Kuo A."/>
            <person name="Nagy L.G."/>
            <person name="Floudas D."/>
            <person name="Copeland A."/>
            <person name="Barry K.W."/>
            <person name="Cichocki N."/>
            <person name="Veneault-Fourrey C."/>
            <person name="LaButti K."/>
            <person name="Lindquist E.A."/>
            <person name="Lipzen A."/>
            <person name="Lundell T."/>
            <person name="Morin E."/>
            <person name="Murat C."/>
            <person name="Riley R."/>
            <person name="Ohm R."/>
            <person name="Sun H."/>
            <person name="Tunlid A."/>
            <person name="Henrissat B."/>
            <person name="Grigoriev I.V."/>
            <person name="Hibbett D.S."/>
            <person name="Martin F."/>
        </authorList>
    </citation>
    <scope>NUCLEOTIDE SEQUENCE [LARGE SCALE GENOMIC DNA]</scope>
    <source>
        <strain evidence="7">UH-Slu-Lm8-n1</strain>
    </source>
</reference>
<reference evidence="6 7" key="1">
    <citation type="submission" date="2014-04" db="EMBL/GenBank/DDBJ databases">
        <authorList>
            <consortium name="DOE Joint Genome Institute"/>
            <person name="Kuo A."/>
            <person name="Ruytinx J."/>
            <person name="Rineau F."/>
            <person name="Colpaert J."/>
            <person name="Kohler A."/>
            <person name="Nagy L.G."/>
            <person name="Floudas D."/>
            <person name="Copeland A."/>
            <person name="Barry K.W."/>
            <person name="Cichocki N."/>
            <person name="Veneault-Fourrey C."/>
            <person name="LaButti K."/>
            <person name="Lindquist E.A."/>
            <person name="Lipzen A."/>
            <person name="Lundell T."/>
            <person name="Morin E."/>
            <person name="Murat C."/>
            <person name="Sun H."/>
            <person name="Tunlid A."/>
            <person name="Henrissat B."/>
            <person name="Grigoriev I.V."/>
            <person name="Hibbett D.S."/>
            <person name="Martin F."/>
            <person name="Nordberg H.P."/>
            <person name="Cantor M.N."/>
            <person name="Hua S.X."/>
        </authorList>
    </citation>
    <scope>NUCLEOTIDE SEQUENCE [LARGE SCALE GENOMIC DNA]</scope>
    <source>
        <strain evidence="6 7">UH-Slu-Lm8-n1</strain>
    </source>
</reference>
<dbReference type="PROSITE" id="PS50082">
    <property type="entry name" value="WD_REPEATS_2"/>
    <property type="match status" value="6"/>
</dbReference>
<dbReference type="PANTHER" id="PTHR19848">
    <property type="entry name" value="WD40 REPEAT PROTEIN"/>
    <property type="match status" value="1"/>
</dbReference>
<keyword evidence="1 3" id="KW-0853">WD repeat</keyword>
<dbReference type="PROSITE" id="PS50837">
    <property type="entry name" value="NACHT"/>
    <property type="match status" value="1"/>
</dbReference>
<feature type="non-terminal residue" evidence="6">
    <location>
        <position position="1155"/>
    </location>
</feature>
<dbReference type="InterPro" id="IPR020472">
    <property type="entry name" value="WD40_PAC1"/>
</dbReference>
<feature type="domain" description="NACHT" evidence="5">
    <location>
        <begin position="360"/>
        <end position="516"/>
    </location>
</feature>
<feature type="compositionally biased region" description="Polar residues" evidence="4">
    <location>
        <begin position="67"/>
        <end position="80"/>
    </location>
</feature>
<feature type="compositionally biased region" description="Polar residues" evidence="4">
    <location>
        <begin position="25"/>
        <end position="36"/>
    </location>
</feature>
<gene>
    <name evidence="6" type="ORF">CY34DRAFT_16564</name>
</gene>
<dbReference type="InterPro" id="IPR027417">
    <property type="entry name" value="P-loop_NTPase"/>
</dbReference>
<dbReference type="SUPFAM" id="SSF52540">
    <property type="entry name" value="P-loop containing nucleoside triphosphate hydrolases"/>
    <property type="match status" value="1"/>
</dbReference>
<keyword evidence="7" id="KW-1185">Reference proteome</keyword>
<evidence type="ECO:0000256" key="3">
    <source>
        <dbReference type="PROSITE-ProRule" id="PRU00221"/>
    </source>
</evidence>
<dbReference type="OrthoDB" id="163438at2759"/>
<dbReference type="Pfam" id="PF00400">
    <property type="entry name" value="WD40"/>
    <property type="match status" value="6"/>
</dbReference>
<dbReference type="Gene3D" id="2.130.10.10">
    <property type="entry name" value="YVTN repeat-like/Quinoprotein amine dehydrogenase"/>
    <property type="match status" value="3"/>
</dbReference>
<dbReference type="AlphaFoldDB" id="A0A0D0AWC4"/>
<dbReference type="PANTHER" id="PTHR19848:SF8">
    <property type="entry name" value="F-BOX AND WD REPEAT DOMAIN CONTAINING 7"/>
    <property type="match status" value="1"/>
</dbReference>
<name>A0A0D0AWC4_9AGAM</name>
<feature type="repeat" description="WD" evidence="3">
    <location>
        <begin position="1128"/>
        <end position="1155"/>
    </location>
</feature>
<dbReference type="InterPro" id="IPR007111">
    <property type="entry name" value="NACHT_NTPase"/>
</dbReference>
<dbReference type="HOGENOM" id="CLU_000288_6_0_1"/>
<dbReference type="InterPro" id="IPR036322">
    <property type="entry name" value="WD40_repeat_dom_sf"/>
</dbReference>
<feature type="compositionally biased region" description="Basic residues" evidence="4">
    <location>
        <begin position="44"/>
        <end position="54"/>
    </location>
</feature>
<feature type="compositionally biased region" description="Low complexity" evidence="4">
    <location>
        <begin position="10"/>
        <end position="24"/>
    </location>
</feature>
<proteinExistence type="predicted"/>
<dbReference type="InterPro" id="IPR056884">
    <property type="entry name" value="NPHP3-like_N"/>
</dbReference>
<feature type="repeat" description="WD" evidence="3">
    <location>
        <begin position="1085"/>
        <end position="1126"/>
    </location>
</feature>
<evidence type="ECO:0000256" key="1">
    <source>
        <dbReference type="ARBA" id="ARBA00022574"/>
    </source>
</evidence>
<evidence type="ECO:0000256" key="4">
    <source>
        <dbReference type="SAM" id="MobiDB-lite"/>
    </source>
</evidence>
<dbReference type="STRING" id="930992.A0A0D0AWC4"/>
<feature type="repeat" description="WD" evidence="3">
    <location>
        <begin position="956"/>
        <end position="997"/>
    </location>
</feature>
<evidence type="ECO:0000313" key="6">
    <source>
        <dbReference type="EMBL" id="KIK36178.1"/>
    </source>
</evidence>
<evidence type="ECO:0000313" key="7">
    <source>
        <dbReference type="Proteomes" id="UP000054485"/>
    </source>
</evidence>
<sequence>MSEGYRPDPGASSSSRGNAAESSNQPRTGVCQSLQKMKNGLTKKLPKRFKRTRNRTSAVQSAEIEGASSSQQAENTLHPSNDNKHPATLEIPSDSVSQGLSGEPASQVQAAPSGKEEAPDAQLIDAELQGAYDGTQSMGLLGRHAASIANAANNAPAGLAAADDFQTSYLQPLKIFDTAIEKIANVHPYAKMALGVLSAASKIIIAQAERDTSVYSLLTKLAEVYHFITQDDSLDKIESMRDIVGKIAQQTLECARFIREYSETKSFWKRVGKNIFTETDNIITQYNNVLDGLMQQFRDQTDRDVAVFVQFAGEALDLSGMVYAGGAGVDTAKQCLSGTRTDILSQITKWIHNSGDSVPRVMWLSGPAGKGKSAIAHTIANWFNESGGLGSCFCFDRHREADRRHEKIFSTIARDLADRDPGMKRALADAVKNANSLKNTTDIIQQWRKLLMEPLKKFPASSVGPVLVIIEALDESGGVETRRNLLRILAGRLQDKGLPQITELPSNFRILVTSRPLADIEKEFEGADHILRLSMDDIPHKVVERDIHAFVSEELKDLSEFQDKHLADLAAKSDGLFEWARLACEYIKGDYTGLSPMDLFDVVVNRHPGERRNLLYDMYRLILTEITPKDRYTETQYHKAIARFRSVMGQILATAEPLPLASLQAMRHHFPEDHDHCEVDVVIKRMGALLSGTTNSYTPIRPLHATFQEFLTDESSSGDFFVERANAQDRDLALASLRVMEHGLRFNICDLKSSYLPNSQDTGLPQRVKTFIPAHLSYSCRHWAMHVQTTDFDDELAKEIRSLFDNERLMFWVEALGLLNAIKGAITVLPLVAKWLKGHSGYEDLRTTTMDVQRFIQVFGGMILHSTPHLYLSALPFSPVNSTMATKFTARFPNNLRLASGRDWNWTVVQAIISGHTKAVSSVAFSPDGSRIASGSWDKTVRLWDAATGQPLGEPLRGHTKDVSSISFSPDGTRIASGSSDMTVRLWDAATGQPLGEPLEGHTAAVWSVSFSPDGTRVASSSEDKTVRLWDVTTGQPLGEPLEGHTAEVWSVSFSPDGTHIASGSSDMTVRLWDVAMGQPSGEPLEGHTAGVRSVSFSPDGTRIASGSSDMTVRVWDVVTGQALGEPLEGHTGGVSSVSFSPDGTRIASGSWDKT</sequence>
<accession>A0A0D0AWC4</accession>
<dbReference type="CDD" id="cd00200">
    <property type="entry name" value="WD40"/>
    <property type="match status" value="1"/>
</dbReference>
<evidence type="ECO:0000256" key="2">
    <source>
        <dbReference type="ARBA" id="ARBA00022737"/>
    </source>
</evidence>
<protein>
    <recommendedName>
        <fullName evidence="5">NACHT domain-containing protein</fullName>
    </recommendedName>
</protein>